<feature type="region of interest" description="Disordered" evidence="1">
    <location>
        <begin position="28"/>
        <end position="47"/>
    </location>
</feature>
<feature type="region of interest" description="Disordered" evidence="1">
    <location>
        <begin position="222"/>
        <end position="326"/>
    </location>
</feature>
<dbReference type="EMBL" id="QGKY02000164">
    <property type="protein sequence ID" value="KAF2595372.1"/>
    <property type="molecule type" value="Genomic_DNA"/>
</dbReference>
<evidence type="ECO:0000256" key="1">
    <source>
        <dbReference type="SAM" id="MobiDB-lite"/>
    </source>
</evidence>
<feature type="compositionally biased region" description="Polar residues" evidence="1">
    <location>
        <begin position="313"/>
        <end position="326"/>
    </location>
</feature>
<evidence type="ECO:0000313" key="2">
    <source>
        <dbReference type="EMBL" id="KAF2595372.1"/>
    </source>
</evidence>
<protein>
    <submittedName>
        <fullName evidence="2">Uncharacterized protein</fullName>
    </submittedName>
</protein>
<accession>A0A8S9KMW2</accession>
<comment type="caution">
    <text evidence="2">The sequence shown here is derived from an EMBL/GenBank/DDBJ whole genome shotgun (WGS) entry which is preliminary data.</text>
</comment>
<feature type="compositionally biased region" description="Basic and acidic residues" evidence="1">
    <location>
        <begin position="33"/>
        <end position="47"/>
    </location>
</feature>
<sequence length="326" mass="35885">MGATSPERHREVAVTPLQSDLVRATPRCRSRFHRSEARERPYQSDAEKSLAFSSLAFSSLGGTRATRSDVSQRPLQVAPEAWSDLSERLLEVLERSGLSREPIVGARISSECEGSLQLGATSSEQHSEVARVFAVFGHEIDLAATFRSDTIRVAAAGSDVFGATQPGRSRFRGFWARNRPRSDVPQRHHKVAPAGSDVTGATQRDRSRLWRRIRENRSRSDLLERAHEVAPSGSDVFGATQPGRSRRNDPGATSRSDTLKSLPSRSSLFLTTHSPFPFIQSKVPMVKKTKEKSDAEKQEAERQESALRGKALSSEQIGSGTHGTSR</sequence>
<feature type="compositionally biased region" description="Basic and acidic residues" evidence="1">
    <location>
        <begin position="291"/>
        <end position="307"/>
    </location>
</feature>
<reference evidence="2" key="1">
    <citation type="submission" date="2019-12" db="EMBL/GenBank/DDBJ databases">
        <title>Genome sequencing and annotation of Brassica cretica.</title>
        <authorList>
            <person name="Studholme D.J."/>
            <person name="Sarris P.F."/>
        </authorList>
    </citation>
    <scope>NUCLEOTIDE SEQUENCE</scope>
    <source>
        <strain evidence="2">PFS-102/07</strain>
        <tissue evidence="2">Leaf</tissue>
    </source>
</reference>
<name>A0A8S9KMW2_BRACR</name>
<feature type="compositionally biased region" description="Polar residues" evidence="1">
    <location>
        <begin position="251"/>
        <end position="274"/>
    </location>
</feature>
<organism evidence="2">
    <name type="scientific">Brassica cretica</name>
    <name type="common">Mustard</name>
    <dbReference type="NCBI Taxonomy" id="69181"/>
    <lineage>
        <taxon>Eukaryota</taxon>
        <taxon>Viridiplantae</taxon>
        <taxon>Streptophyta</taxon>
        <taxon>Embryophyta</taxon>
        <taxon>Tracheophyta</taxon>
        <taxon>Spermatophyta</taxon>
        <taxon>Magnoliopsida</taxon>
        <taxon>eudicotyledons</taxon>
        <taxon>Gunneridae</taxon>
        <taxon>Pentapetalae</taxon>
        <taxon>rosids</taxon>
        <taxon>malvids</taxon>
        <taxon>Brassicales</taxon>
        <taxon>Brassicaceae</taxon>
        <taxon>Brassiceae</taxon>
        <taxon>Brassica</taxon>
    </lineage>
</organism>
<proteinExistence type="predicted"/>
<gene>
    <name evidence="2" type="ORF">F2Q70_00044599</name>
</gene>
<dbReference type="AlphaFoldDB" id="A0A8S9KMW2"/>
<feature type="region of interest" description="Disordered" evidence="1">
    <location>
        <begin position="179"/>
        <end position="206"/>
    </location>
</feature>